<dbReference type="EMBL" id="UINC01045694">
    <property type="protein sequence ID" value="SVB52755.1"/>
    <property type="molecule type" value="Genomic_DNA"/>
</dbReference>
<dbReference type="AlphaFoldDB" id="A0A382EQV7"/>
<gene>
    <name evidence="1" type="ORF">METZ01_LOCUS205609</name>
</gene>
<sequence>MALTKIKSSNIEDDAVTTAKILDANVTDAKVGGMAASKLTGALPAISGASLTGISTDTSRLEYNQAILAFKIASANQLAKFSMVDQVIDEYQDATGIDAGNSTNETSAGSGVAKYYFGGTTVTPTVTGGTITTDGAYKIHSFTANGSYVNNYKQTVEYLMVAGG</sequence>
<name>A0A382EQV7_9ZZZZ</name>
<evidence type="ECO:0000313" key="1">
    <source>
        <dbReference type="EMBL" id="SVB52755.1"/>
    </source>
</evidence>
<proteinExistence type="predicted"/>
<protein>
    <submittedName>
        <fullName evidence="1">Uncharacterized protein</fullName>
    </submittedName>
</protein>
<reference evidence="1" key="1">
    <citation type="submission" date="2018-05" db="EMBL/GenBank/DDBJ databases">
        <authorList>
            <person name="Lanie J.A."/>
            <person name="Ng W.-L."/>
            <person name="Kazmierczak K.M."/>
            <person name="Andrzejewski T.M."/>
            <person name="Davidsen T.M."/>
            <person name="Wayne K.J."/>
            <person name="Tettelin H."/>
            <person name="Glass J.I."/>
            <person name="Rusch D."/>
            <person name="Podicherti R."/>
            <person name="Tsui H.-C.T."/>
            <person name="Winkler M.E."/>
        </authorList>
    </citation>
    <scope>NUCLEOTIDE SEQUENCE</scope>
</reference>
<feature type="non-terminal residue" evidence="1">
    <location>
        <position position="164"/>
    </location>
</feature>
<accession>A0A382EQV7</accession>
<organism evidence="1">
    <name type="scientific">marine metagenome</name>
    <dbReference type="NCBI Taxonomy" id="408172"/>
    <lineage>
        <taxon>unclassified sequences</taxon>
        <taxon>metagenomes</taxon>
        <taxon>ecological metagenomes</taxon>
    </lineage>
</organism>